<evidence type="ECO:0000313" key="3">
    <source>
        <dbReference type="EMBL" id="KAI1614094.1"/>
    </source>
</evidence>
<dbReference type="InterPro" id="IPR054505">
    <property type="entry name" value="Myb_DNA-bind_8"/>
</dbReference>
<name>A0AAN6IG19_9EURO</name>
<organism evidence="3 4">
    <name type="scientific">Exophiala viscosa</name>
    <dbReference type="NCBI Taxonomy" id="2486360"/>
    <lineage>
        <taxon>Eukaryota</taxon>
        <taxon>Fungi</taxon>
        <taxon>Dikarya</taxon>
        <taxon>Ascomycota</taxon>
        <taxon>Pezizomycotina</taxon>
        <taxon>Eurotiomycetes</taxon>
        <taxon>Chaetothyriomycetidae</taxon>
        <taxon>Chaetothyriales</taxon>
        <taxon>Herpotrichiellaceae</taxon>
        <taxon>Exophiala</taxon>
    </lineage>
</organism>
<evidence type="ECO:0000313" key="4">
    <source>
        <dbReference type="Proteomes" id="UP001203852"/>
    </source>
</evidence>
<feature type="domain" description="Myb-like DNA-binding" evidence="2">
    <location>
        <begin position="15"/>
        <end position="60"/>
    </location>
</feature>
<feature type="region of interest" description="Disordered" evidence="1">
    <location>
        <begin position="87"/>
        <end position="152"/>
    </location>
</feature>
<proteinExistence type="predicted"/>
<protein>
    <recommendedName>
        <fullName evidence="2">Myb-like DNA-binding domain-containing protein</fullName>
    </recommendedName>
</protein>
<feature type="compositionally biased region" description="Acidic residues" evidence="1">
    <location>
        <begin position="133"/>
        <end position="152"/>
    </location>
</feature>
<evidence type="ECO:0000259" key="2">
    <source>
        <dbReference type="Pfam" id="PF22980"/>
    </source>
</evidence>
<accession>A0AAN6IG19</accession>
<comment type="caution">
    <text evidence="3">The sequence shown here is derived from an EMBL/GenBank/DDBJ whole genome shotgun (WGS) entry which is preliminary data.</text>
</comment>
<sequence length="152" mass="16697">MPPKAAKSANGESTDPNFAFVLSALRHAGEIKMNWDKVAEDNGIGYGKNASSKFKTVVKKQGFKFEGNIITPLDDTPAPARTLPAMVASKFTAPRKRKVTTKKEDGDDAEEESKTVTKRKKAAPKSAPKVKEEEEEVEAEDDDEDVKEEDEI</sequence>
<dbReference type="AlphaFoldDB" id="A0AAN6IG19"/>
<gene>
    <name evidence="3" type="ORF">EDD36DRAFT_486831</name>
</gene>
<dbReference type="EMBL" id="MU404353">
    <property type="protein sequence ID" value="KAI1614094.1"/>
    <property type="molecule type" value="Genomic_DNA"/>
</dbReference>
<dbReference type="Pfam" id="PF22980">
    <property type="entry name" value="Myb_DNA-bind_8"/>
    <property type="match status" value="1"/>
</dbReference>
<dbReference type="Proteomes" id="UP001203852">
    <property type="component" value="Unassembled WGS sequence"/>
</dbReference>
<reference evidence="3" key="1">
    <citation type="journal article" date="2022" name="bioRxiv">
        <title>Deciphering the potential niche of two novel black yeast fungi from a biological soil crust based on their genomes, phenotypes, and melanin regulation.</title>
        <authorList>
            <consortium name="DOE Joint Genome Institute"/>
            <person name="Carr E.C."/>
            <person name="Barton Q."/>
            <person name="Grambo S."/>
            <person name="Sullivan M."/>
            <person name="Renfro C.M."/>
            <person name="Kuo A."/>
            <person name="Pangilinan J."/>
            <person name="Lipzen A."/>
            <person name="Keymanesh K."/>
            <person name="Savage E."/>
            <person name="Barry K."/>
            <person name="Grigoriev I.V."/>
            <person name="Riekhof W.R."/>
            <person name="Harris S.S."/>
        </authorList>
    </citation>
    <scope>NUCLEOTIDE SEQUENCE</scope>
    <source>
        <strain evidence="3">JF 03-4F</strain>
    </source>
</reference>
<evidence type="ECO:0000256" key="1">
    <source>
        <dbReference type="SAM" id="MobiDB-lite"/>
    </source>
</evidence>
<keyword evidence="4" id="KW-1185">Reference proteome</keyword>